<evidence type="ECO:0000313" key="2">
    <source>
        <dbReference type="EMBL" id="GGD19161.1"/>
    </source>
</evidence>
<feature type="signal peptide" evidence="1">
    <location>
        <begin position="1"/>
        <end position="30"/>
    </location>
</feature>
<keyword evidence="3" id="KW-1185">Reference proteome</keyword>
<gene>
    <name evidence="2" type="ORF">GCM10011342_29810</name>
</gene>
<dbReference type="AlphaFoldDB" id="A0A8J2Y4F5"/>
<sequence length="82" mass="8549">MGFGKTVSRAVSAVVAGASLAVLPVSNASAQDGAGWSPSCESWSPGWDMCEVEVYNELTGEWETQVFFIPTGGETPPPDSLV</sequence>
<organism evidence="2 3">
    <name type="scientific">Aquisalinus flavus</name>
    <dbReference type="NCBI Taxonomy" id="1526572"/>
    <lineage>
        <taxon>Bacteria</taxon>
        <taxon>Pseudomonadati</taxon>
        <taxon>Pseudomonadota</taxon>
        <taxon>Alphaproteobacteria</taxon>
        <taxon>Parvularculales</taxon>
        <taxon>Parvularculaceae</taxon>
        <taxon>Aquisalinus</taxon>
    </lineage>
</organism>
<name>A0A8J2Y4F5_9PROT</name>
<proteinExistence type="predicted"/>
<keyword evidence="1" id="KW-0732">Signal</keyword>
<evidence type="ECO:0000313" key="3">
    <source>
        <dbReference type="Proteomes" id="UP000613582"/>
    </source>
</evidence>
<dbReference type="EMBL" id="BMGH01000002">
    <property type="protein sequence ID" value="GGD19161.1"/>
    <property type="molecule type" value="Genomic_DNA"/>
</dbReference>
<comment type="caution">
    <text evidence="2">The sequence shown here is derived from an EMBL/GenBank/DDBJ whole genome shotgun (WGS) entry which is preliminary data.</text>
</comment>
<evidence type="ECO:0000256" key="1">
    <source>
        <dbReference type="SAM" id="SignalP"/>
    </source>
</evidence>
<accession>A0A8J2Y4F5</accession>
<reference evidence="2" key="1">
    <citation type="journal article" date="2014" name="Int. J. Syst. Evol. Microbiol.">
        <title>Complete genome sequence of Corynebacterium casei LMG S-19264T (=DSM 44701T), isolated from a smear-ripened cheese.</title>
        <authorList>
            <consortium name="US DOE Joint Genome Institute (JGI-PGF)"/>
            <person name="Walter F."/>
            <person name="Albersmeier A."/>
            <person name="Kalinowski J."/>
            <person name="Ruckert C."/>
        </authorList>
    </citation>
    <scope>NUCLEOTIDE SEQUENCE</scope>
    <source>
        <strain evidence="2">CGMCC 1.12921</strain>
    </source>
</reference>
<protein>
    <submittedName>
        <fullName evidence="2">Uncharacterized protein</fullName>
    </submittedName>
</protein>
<feature type="chain" id="PRO_5035234580" evidence="1">
    <location>
        <begin position="31"/>
        <end position="82"/>
    </location>
</feature>
<reference evidence="2" key="2">
    <citation type="submission" date="2020-09" db="EMBL/GenBank/DDBJ databases">
        <authorList>
            <person name="Sun Q."/>
            <person name="Zhou Y."/>
        </authorList>
    </citation>
    <scope>NUCLEOTIDE SEQUENCE</scope>
    <source>
        <strain evidence="2">CGMCC 1.12921</strain>
    </source>
</reference>
<dbReference type="Proteomes" id="UP000613582">
    <property type="component" value="Unassembled WGS sequence"/>
</dbReference>